<accession>A0ABM1BNE5</accession>
<feature type="chain" id="PRO_5046613711" description="alpha-1,2-Mannosidase" evidence="7">
    <location>
        <begin position="26"/>
        <end position="960"/>
    </location>
</feature>
<keyword evidence="7" id="KW-0732">Signal</keyword>
<proteinExistence type="inferred from homology"/>
<keyword evidence="9" id="KW-1185">Reference proteome</keyword>
<feature type="compositionally biased region" description="Polar residues" evidence="6">
    <location>
        <begin position="939"/>
        <end position="951"/>
    </location>
</feature>
<feature type="domain" description="PA" evidence="8">
    <location>
        <begin position="652"/>
        <end position="742"/>
    </location>
</feature>
<dbReference type="SUPFAM" id="SSF48225">
    <property type="entry name" value="Seven-hairpin glycosidases"/>
    <property type="match status" value="1"/>
</dbReference>
<evidence type="ECO:0000259" key="8">
    <source>
        <dbReference type="Pfam" id="PF02225"/>
    </source>
</evidence>
<dbReference type="Pfam" id="PF01532">
    <property type="entry name" value="Glyco_hydro_47"/>
    <property type="match status" value="1"/>
</dbReference>
<reference evidence="10" key="1">
    <citation type="submission" date="2025-08" db="UniProtKB">
        <authorList>
            <consortium name="RefSeq"/>
        </authorList>
    </citation>
    <scope>IDENTIFICATION</scope>
    <source>
        <tissue evidence="10">Muscle</tissue>
    </source>
</reference>
<dbReference type="InterPro" id="IPR036026">
    <property type="entry name" value="Seven-hairpin_glycosidases"/>
</dbReference>
<comment type="similarity">
    <text evidence="2 5">Belongs to the glycosyl hydrolase 47 family.</text>
</comment>
<keyword evidence="4" id="KW-0325">Glycoprotein</keyword>
<dbReference type="InterPro" id="IPR003137">
    <property type="entry name" value="PA_domain"/>
</dbReference>
<dbReference type="Gene3D" id="1.50.10.10">
    <property type="match status" value="1"/>
</dbReference>
<keyword evidence="3" id="KW-0256">Endoplasmic reticulum</keyword>
<dbReference type="GeneID" id="106469555"/>
<dbReference type="SUPFAM" id="SSF52025">
    <property type="entry name" value="PA domain"/>
    <property type="match status" value="1"/>
</dbReference>
<evidence type="ECO:0000256" key="3">
    <source>
        <dbReference type="ARBA" id="ARBA00022824"/>
    </source>
</evidence>
<dbReference type="Proteomes" id="UP000694941">
    <property type="component" value="Unplaced"/>
</dbReference>
<dbReference type="Gene3D" id="3.50.30.30">
    <property type="match status" value="1"/>
</dbReference>
<feature type="signal peptide" evidence="7">
    <location>
        <begin position="1"/>
        <end position="25"/>
    </location>
</feature>
<dbReference type="PRINTS" id="PR00747">
    <property type="entry name" value="GLYHDRLASE47"/>
</dbReference>
<feature type="region of interest" description="Disordered" evidence="6">
    <location>
        <begin position="936"/>
        <end position="960"/>
    </location>
</feature>
<dbReference type="Pfam" id="PF02225">
    <property type="entry name" value="PA"/>
    <property type="match status" value="1"/>
</dbReference>
<keyword evidence="5" id="KW-0326">Glycosidase</keyword>
<evidence type="ECO:0000256" key="4">
    <source>
        <dbReference type="ARBA" id="ARBA00023180"/>
    </source>
</evidence>
<name>A0ABM1BNE5_LIMPO</name>
<dbReference type="InterPro" id="IPR012341">
    <property type="entry name" value="6hp_glycosidase-like_sf"/>
</dbReference>
<sequence>MCSKLKTNLNYLFLIIVLFAGVVMGMSKDERNRLKEKSREMFYHAYKSYLNHAYPADELMPLSCKGRYRDKEPNRGDIDDALGNFSLTLVDSLDTLVLLGDLDEFEHAVKLVIRNVKFDSDLVVSVFETNIRMVGGLLSGHIFSSYLQDKLNHMHWYRGELLNMAKELGYRLLPAFNTTTGVPHPRINLKYGLKSPKLGVLRETCTACAGTMILEFAALSRLTGEPIFEDKARAAMDYLWHQRHQTSDLMGTVLNIHSGDWVQRESGVGAGIDSYYEYCLKAYILLGDDTYLERFNKHYSAVMKYISQGPLLVDVHMHRPHTNSRNFMDALLAFWPGLQVLKGDIKPAIETHEMLYQVMQKHNFLPEAFTTDFQVHWGQHPLRPEFVESTYFLFKATEDSYYLEAGKKVLESLQTHARVPCGFAAVKDVRTGSHEDRMDSFVLAETFKYLYLLFSLKEELIINLDDFVFTTEAHLFPLSLARLSNATVVPSPKSHILDLVEEDFSSSCPNTHYLFPEDRNFAHSIRQPLKNLVEGTCPTYKSGLKRRRLSASEFQASNKNHLALVRKMGITVVMLADGRIQLVHNSAQAESQDDAEEGVLFMQEMIELSKAQNQQERQLRVVYFTLPGTKVRMVLNAGPAQFGTDLKGRNPVEAEVVVAQPLRACGIINNKDEVKNKLVIVERGDCMFVEKARNIEAAGGIGGLVLDNNPETSSKSSPMFAMSGDGNDDIKIPVVFLFSEDGGILLNAVREHPGLLVGIADALSLKAEEVHTEQVPSSPQGLGDGDAPSVIGVGQVTEVYEPDMSQDKDTSSVNKRMHELFMKLHNLQQIKVDLDQLLTLVSSGQFSSSGNDILQKRFRHFLKTLLGKEKLLSLDQELLNLLVKLSKTVQFTDSLPFLPNLQTLNPLTNPIAFQYFLQNIRTQKEPFLTSAYKSGASGKLTQGQSFQSTLVSPDDQKDDL</sequence>
<evidence type="ECO:0000256" key="6">
    <source>
        <dbReference type="SAM" id="MobiDB-lite"/>
    </source>
</evidence>
<evidence type="ECO:0000256" key="2">
    <source>
        <dbReference type="ARBA" id="ARBA00007658"/>
    </source>
</evidence>
<organism evidence="9 10">
    <name type="scientific">Limulus polyphemus</name>
    <name type="common">Atlantic horseshoe crab</name>
    <dbReference type="NCBI Taxonomy" id="6850"/>
    <lineage>
        <taxon>Eukaryota</taxon>
        <taxon>Metazoa</taxon>
        <taxon>Ecdysozoa</taxon>
        <taxon>Arthropoda</taxon>
        <taxon>Chelicerata</taxon>
        <taxon>Merostomata</taxon>
        <taxon>Xiphosura</taxon>
        <taxon>Limulidae</taxon>
        <taxon>Limulus</taxon>
    </lineage>
</organism>
<evidence type="ECO:0000256" key="7">
    <source>
        <dbReference type="SAM" id="SignalP"/>
    </source>
</evidence>
<evidence type="ECO:0000313" key="10">
    <source>
        <dbReference type="RefSeq" id="XP_013785505.1"/>
    </source>
</evidence>
<dbReference type="RefSeq" id="XP_013785505.1">
    <property type="nucleotide sequence ID" value="XM_013930051.2"/>
</dbReference>
<dbReference type="PANTHER" id="PTHR45679:SF2">
    <property type="entry name" value="ER DEGRADATION-ENHANCING ALPHA-MANNOSIDASE-LIKE PROTEIN 3"/>
    <property type="match status" value="1"/>
</dbReference>
<dbReference type="InterPro" id="IPR044674">
    <property type="entry name" value="EDEM1/2/3"/>
</dbReference>
<evidence type="ECO:0000313" key="9">
    <source>
        <dbReference type="Proteomes" id="UP000694941"/>
    </source>
</evidence>
<protein>
    <recommendedName>
        <fullName evidence="5">alpha-1,2-Mannosidase</fullName>
        <ecNumber evidence="5">3.2.1.-</ecNumber>
    </recommendedName>
</protein>
<dbReference type="InterPro" id="IPR001382">
    <property type="entry name" value="Glyco_hydro_47"/>
</dbReference>
<evidence type="ECO:0000256" key="1">
    <source>
        <dbReference type="ARBA" id="ARBA00004240"/>
    </source>
</evidence>
<comment type="subcellular location">
    <subcellularLocation>
        <location evidence="1">Endoplasmic reticulum</location>
    </subcellularLocation>
</comment>
<evidence type="ECO:0000256" key="5">
    <source>
        <dbReference type="RuleBase" id="RU361193"/>
    </source>
</evidence>
<keyword evidence="5" id="KW-0378">Hydrolase</keyword>
<dbReference type="PANTHER" id="PTHR45679">
    <property type="entry name" value="ER DEGRADATION-ENHANCING ALPHA-MANNOSIDASE-LIKE PROTEIN 2"/>
    <property type="match status" value="1"/>
</dbReference>
<gene>
    <name evidence="10" type="primary">LOC106469555</name>
</gene>
<dbReference type="InterPro" id="IPR046450">
    <property type="entry name" value="PA_dom_sf"/>
</dbReference>
<dbReference type="EC" id="3.2.1.-" evidence="5"/>